<keyword evidence="3" id="KW-1185">Reference proteome</keyword>
<organism evidence="2 3">
    <name type="scientific">Glossina austeni</name>
    <name type="common">Savannah tsetse fly</name>
    <dbReference type="NCBI Taxonomy" id="7395"/>
    <lineage>
        <taxon>Eukaryota</taxon>
        <taxon>Metazoa</taxon>
        <taxon>Ecdysozoa</taxon>
        <taxon>Arthropoda</taxon>
        <taxon>Hexapoda</taxon>
        <taxon>Insecta</taxon>
        <taxon>Pterygota</taxon>
        <taxon>Neoptera</taxon>
        <taxon>Endopterygota</taxon>
        <taxon>Diptera</taxon>
        <taxon>Brachycera</taxon>
        <taxon>Muscomorpha</taxon>
        <taxon>Hippoboscoidea</taxon>
        <taxon>Glossinidae</taxon>
        <taxon>Glossina</taxon>
    </lineage>
</organism>
<reference evidence="2" key="1">
    <citation type="submission" date="2020-05" db="UniProtKB">
        <authorList>
            <consortium name="EnsemblMetazoa"/>
        </authorList>
    </citation>
    <scope>IDENTIFICATION</scope>
    <source>
        <strain evidence="2">TTRI</strain>
    </source>
</reference>
<feature type="region of interest" description="Disordered" evidence="1">
    <location>
        <begin position="97"/>
        <end position="140"/>
    </location>
</feature>
<feature type="compositionally biased region" description="Polar residues" evidence="1">
    <location>
        <begin position="103"/>
        <end position="125"/>
    </location>
</feature>
<dbReference type="VEuPathDB" id="VectorBase:GAUT045776"/>
<protein>
    <submittedName>
        <fullName evidence="2">Uncharacterized protein</fullName>
    </submittedName>
</protein>
<sequence length="190" mass="21191">MLRTVSLLAIESFSYRWVVVQPPGHTTVENSQYDREASPQTSSRQRDSAVPIRRDFPARNRITPGNRAASAGVTVSQPSIWQANAWATVTETHRSPYGPVCPSSPNLRPSCQDSNRATPYTVGSKTDSRKASSKSTIQGSPRQVFRISPINIKYYKFGPLSDCNEPRAENINRNAMKTDENPMTSSWRCN</sequence>
<dbReference type="AlphaFoldDB" id="A0A1A9VS49"/>
<evidence type="ECO:0000313" key="3">
    <source>
        <dbReference type="Proteomes" id="UP000078200"/>
    </source>
</evidence>
<name>A0A1A9VS49_GLOAU</name>
<evidence type="ECO:0000256" key="1">
    <source>
        <dbReference type="SAM" id="MobiDB-lite"/>
    </source>
</evidence>
<accession>A0A1A9VS49</accession>
<feature type="region of interest" description="Disordered" evidence="1">
    <location>
        <begin position="25"/>
        <end position="52"/>
    </location>
</feature>
<proteinExistence type="predicted"/>
<dbReference type="EnsemblMetazoa" id="GAUT045776-RA">
    <property type="protein sequence ID" value="GAUT045776-PA"/>
    <property type="gene ID" value="GAUT045776"/>
</dbReference>
<evidence type="ECO:0000313" key="2">
    <source>
        <dbReference type="EnsemblMetazoa" id="GAUT045776-PA"/>
    </source>
</evidence>
<dbReference type="Proteomes" id="UP000078200">
    <property type="component" value="Unassembled WGS sequence"/>
</dbReference>